<dbReference type="UniPathway" id="UPA00126">
    <property type="reaction ID" value="UER00424"/>
</dbReference>
<feature type="binding site" evidence="12">
    <location>
        <position position="13"/>
    </location>
    <ligand>
        <name>Mg(2+)</name>
        <dbReference type="ChEBI" id="CHEBI:18420"/>
        <label>1</label>
    </ligand>
</feature>
<feature type="binding site" evidence="11">
    <location>
        <position position="182"/>
    </location>
    <ligand>
        <name>alpha-D-mannose 1-phosphate</name>
        <dbReference type="ChEBI" id="CHEBI:58409"/>
    </ligand>
</feature>
<dbReference type="EMBL" id="VXIV02002504">
    <property type="protein sequence ID" value="KAF6025004.1"/>
    <property type="molecule type" value="Genomic_DNA"/>
</dbReference>
<reference evidence="14" key="1">
    <citation type="submission" date="2020-06" db="EMBL/GenBank/DDBJ databases">
        <title>Draft genome of Bugula neritina, a colonial animal packing powerful symbionts and potential medicines.</title>
        <authorList>
            <person name="Rayko M."/>
        </authorList>
    </citation>
    <scope>NUCLEOTIDE SEQUENCE [LARGE SCALE GENOMIC DNA]</scope>
    <source>
        <strain evidence="14">Kwan_BN1</strain>
    </source>
</reference>
<feature type="active site" description="Nucleophile" evidence="10">
    <location>
        <position position="13"/>
    </location>
</feature>
<dbReference type="GO" id="GO:0006487">
    <property type="term" value="P:protein N-linked glycosylation"/>
    <property type="evidence" value="ECO:0007669"/>
    <property type="project" value="TreeGrafter"/>
</dbReference>
<comment type="similarity">
    <text evidence="3 13">Belongs to the eukaryotic PMM family.</text>
</comment>
<dbReference type="PANTHER" id="PTHR10466">
    <property type="entry name" value="PHOSPHOMANNOMUTASE"/>
    <property type="match status" value="1"/>
</dbReference>
<dbReference type="GO" id="GO:0009298">
    <property type="term" value="P:GDP-mannose biosynthetic process"/>
    <property type="evidence" value="ECO:0007669"/>
    <property type="project" value="UniProtKB-UniPathway"/>
</dbReference>
<accession>A0A7J7JHA4</accession>
<dbReference type="EC" id="5.4.2.8" evidence="5 13"/>
<feature type="binding site" evidence="12">
    <location>
        <position position="212"/>
    </location>
    <ligand>
        <name>Mg(2+)</name>
        <dbReference type="ChEBI" id="CHEBI:18420"/>
        <label>1</label>
    </ligand>
</feature>
<proteinExistence type="inferred from homology"/>
<dbReference type="GO" id="GO:0006013">
    <property type="term" value="P:mannose metabolic process"/>
    <property type="evidence" value="ECO:0007669"/>
    <property type="project" value="TreeGrafter"/>
</dbReference>
<dbReference type="Gene3D" id="3.40.50.1000">
    <property type="entry name" value="HAD superfamily/HAD-like"/>
    <property type="match status" value="1"/>
</dbReference>
<evidence type="ECO:0000256" key="7">
    <source>
        <dbReference type="ARBA" id="ARBA00022723"/>
    </source>
</evidence>
<gene>
    <name evidence="14" type="ORF">EB796_016685</name>
</gene>
<dbReference type="Gene3D" id="3.30.1240.20">
    <property type="match status" value="1"/>
</dbReference>
<evidence type="ECO:0000256" key="5">
    <source>
        <dbReference type="ARBA" id="ARBA00012730"/>
    </source>
</evidence>
<dbReference type="NCBIfam" id="TIGR01484">
    <property type="entry name" value="HAD-SF-IIB"/>
    <property type="match status" value="1"/>
</dbReference>
<evidence type="ECO:0000256" key="11">
    <source>
        <dbReference type="PIRSR" id="PIRSR605002-2"/>
    </source>
</evidence>
<keyword evidence="7 12" id="KW-0479">Metal-binding</keyword>
<evidence type="ECO:0000256" key="6">
    <source>
        <dbReference type="ARBA" id="ARBA00022490"/>
    </source>
</evidence>
<comment type="catalytic activity">
    <reaction evidence="13">
        <text>alpha-D-mannose 1-phosphate = D-mannose 6-phosphate</text>
        <dbReference type="Rhea" id="RHEA:11140"/>
        <dbReference type="ChEBI" id="CHEBI:58409"/>
        <dbReference type="ChEBI" id="CHEBI:58735"/>
        <dbReference type="EC" id="5.4.2.8"/>
    </reaction>
</comment>
<organism evidence="14 15">
    <name type="scientific">Bugula neritina</name>
    <name type="common">Brown bryozoan</name>
    <name type="synonym">Sertularia neritina</name>
    <dbReference type="NCBI Taxonomy" id="10212"/>
    <lineage>
        <taxon>Eukaryota</taxon>
        <taxon>Metazoa</taxon>
        <taxon>Spiralia</taxon>
        <taxon>Lophotrochozoa</taxon>
        <taxon>Bryozoa</taxon>
        <taxon>Gymnolaemata</taxon>
        <taxon>Cheilostomatida</taxon>
        <taxon>Flustrina</taxon>
        <taxon>Buguloidea</taxon>
        <taxon>Bugulidae</taxon>
        <taxon>Bugula</taxon>
    </lineage>
</organism>
<dbReference type="InterPro" id="IPR005002">
    <property type="entry name" value="PMM"/>
</dbReference>
<dbReference type="SFLD" id="SFLDG01143">
    <property type="entry name" value="C2.B.3:_Phosphomannomutase_Lik"/>
    <property type="match status" value="1"/>
</dbReference>
<comment type="subunit">
    <text evidence="4 13">Homodimer.</text>
</comment>
<feature type="binding site" evidence="12">
    <location>
        <position position="224"/>
    </location>
    <ligand>
        <name>Mg(2+)</name>
        <dbReference type="ChEBI" id="CHEBI:18420"/>
        <label>1</label>
    </ligand>
</feature>
<keyword evidence="6 13" id="KW-0963">Cytoplasm</keyword>
<feature type="binding site" evidence="12">
    <location>
        <position position="15"/>
    </location>
    <ligand>
        <name>Mg(2+)</name>
        <dbReference type="ChEBI" id="CHEBI:18420"/>
        <label>1</label>
    </ligand>
</feature>
<feature type="binding site" evidence="11">
    <location>
        <position position="124"/>
    </location>
    <ligand>
        <name>alpha-D-mannose 1-phosphate</name>
        <dbReference type="ChEBI" id="CHEBI:58409"/>
    </ligand>
</feature>
<evidence type="ECO:0000256" key="13">
    <source>
        <dbReference type="RuleBase" id="RU361118"/>
    </source>
</evidence>
<comment type="subcellular location">
    <subcellularLocation>
        <location evidence="1 13">Cytoplasm</location>
    </subcellularLocation>
</comment>
<evidence type="ECO:0000313" key="15">
    <source>
        <dbReference type="Proteomes" id="UP000593567"/>
    </source>
</evidence>
<dbReference type="SFLD" id="SFLDS00003">
    <property type="entry name" value="Haloacid_Dehalogenase"/>
    <property type="match status" value="1"/>
</dbReference>
<comment type="caution">
    <text evidence="14">The sequence shown here is derived from an EMBL/GenBank/DDBJ whole genome shotgun (WGS) entry which is preliminary data.</text>
</comment>
<evidence type="ECO:0000256" key="4">
    <source>
        <dbReference type="ARBA" id="ARBA00011738"/>
    </source>
</evidence>
<dbReference type="Pfam" id="PF03332">
    <property type="entry name" value="PMM"/>
    <property type="match status" value="1"/>
</dbReference>
<name>A0A7J7JHA4_BUGNE</name>
<dbReference type="InterPro" id="IPR043169">
    <property type="entry name" value="PMM_cap"/>
</dbReference>
<feature type="binding site" evidence="11">
    <location>
        <position position="142"/>
    </location>
    <ligand>
        <name>alpha-D-mannose 1-phosphate</name>
        <dbReference type="ChEBI" id="CHEBI:58409"/>
    </ligand>
</feature>
<evidence type="ECO:0000256" key="8">
    <source>
        <dbReference type="ARBA" id="ARBA00022842"/>
    </source>
</evidence>
<dbReference type="PANTHER" id="PTHR10466:SF0">
    <property type="entry name" value="PHOSPHOMANNOMUTASE"/>
    <property type="match status" value="1"/>
</dbReference>
<evidence type="ECO:0000256" key="2">
    <source>
        <dbReference type="ARBA" id="ARBA00004699"/>
    </source>
</evidence>
<dbReference type="GO" id="GO:0046872">
    <property type="term" value="F:metal ion binding"/>
    <property type="evidence" value="ECO:0007669"/>
    <property type="project" value="UniProtKB-KW"/>
</dbReference>
<evidence type="ECO:0000256" key="10">
    <source>
        <dbReference type="PIRSR" id="PIRSR605002-1"/>
    </source>
</evidence>
<dbReference type="Proteomes" id="UP000593567">
    <property type="component" value="Unassembled WGS sequence"/>
</dbReference>
<dbReference type="OrthoDB" id="10264771at2759"/>
<dbReference type="SFLD" id="SFLDF00445">
    <property type="entry name" value="alpha-phosphomannomutase"/>
    <property type="match status" value="1"/>
</dbReference>
<keyword evidence="9 13" id="KW-0413">Isomerase</keyword>
<feature type="binding site" evidence="11">
    <location>
        <position position="180"/>
    </location>
    <ligand>
        <name>alpha-D-mannose 1-phosphate</name>
        <dbReference type="ChEBI" id="CHEBI:58409"/>
    </ligand>
</feature>
<keyword evidence="8 12" id="KW-0460">Magnesium</keyword>
<feature type="binding site" evidence="11">
    <location>
        <position position="22"/>
    </location>
    <ligand>
        <name>alpha-D-mannose 1-phosphate</name>
        <dbReference type="ChEBI" id="CHEBI:58409"/>
    </ligand>
</feature>
<protein>
    <recommendedName>
        <fullName evidence="5 13">Phosphomannomutase</fullName>
        <ecNumber evidence="5 13">5.4.2.8</ecNumber>
    </recommendedName>
</protein>
<evidence type="ECO:0000256" key="9">
    <source>
        <dbReference type="ARBA" id="ARBA00023235"/>
    </source>
</evidence>
<comment type="cofactor">
    <cofactor evidence="12">
        <name>Mg(2+)</name>
        <dbReference type="ChEBI" id="CHEBI:18420"/>
    </cofactor>
</comment>
<dbReference type="GO" id="GO:0005829">
    <property type="term" value="C:cytosol"/>
    <property type="evidence" value="ECO:0007669"/>
    <property type="project" value="TreeGrafter"/>
</dbReference>
<dbReference type="SFLD" id="SFLDG01140">
    <property type="entry name" value="C2.B:_Phosphomannomutase_and_P"/>
    <property type="match status" value="1"/>
</dbReference>
<dbReference type="InterPro" id="IPR023214">
    <property type="entry name" value="HAD_sf"/>
</dbReference>
<feature type="active site" description="Proton donor/acceptor" evidence="10">
    <location>
        <position position="15"/>
    </location>
</feature>
<evidence type="ECO:0000313" key="14">
    <source>
        <dbReference type="EMBL" id="KAF6025004.1"/>
    </source>
</evidence>
<feature type="binding site" evidence="12">
    <location>
        <position position="226"/>
    </location>
    <ligand>
        <name>Mg(2+)</name>
        <dbReference type="ChEBI" id="CHEBI:18420"/>
        <label>1</label>
    </ligand>
</feature>
<comment type="function">
    <text evidence="13">Involved in the synthesis of the GDP-mannose and dolichol-phosphate-mannose required for a number of critical mannosyl transfer reactions.</text>
</comment>
<dbReference type="InterPro" id="IPR036412">
    <property type="entry name" value="HAD-like_sf"/>
</dbReference>
<evidence type="ECO:0000256" key="1">
    <source>
        <dbReference type="ARBA" id="ARBA00004496"/>
    </source>
</evidence>
<evidence type="ECO:0000256" key="3">
    <source>
        <dbReference type="ARBA" id="ARBA00009736"/>
    </source>
</evidence>
<dbReference type="GO" id="GO:0004615">
    <property type="term" value="F:phosphomannomutase activity"/>
    <property type="evidence" value="ECO:0007669"/>
    <property type="project" value="UniProtKB-EC"/>
</dbReference>
<keyword evidence="15" id="KW-1185">Reference proteome</keyword>
<feature type="binding site" evidence="11">
    <location>
        <position position="135"/>
    </location>
    <ligand>
        <name>alpha-D-mannose 1-phosphate</name>
        <dbReference type="ChEBI" id="CHEBI:58409"/>
    </ligand>
</feature>
<dbReference type="InterPro" id="IPR006379">
    <property type="entry name" value="HAD-SF_hydro_IIB"/>
</dbReference>
<dbReference type="AlphaFoldDB" id="A0A7J7JHA4"/>
<evidence type="ECO:0000256" key="12">
    <source>
        <dbReference type="PIRSR" id="PIRSR605002-3"/>
    </source>
</evidence>
<sequence>MSPKHASKLFIFDIDGTLTASRKKITPDMEEFMSKVTEEVTVALVGGSDFVKINEQLNGQALVKYEYVFSENGLVYHRNGELVATKSIQEHMGNEKLQSFINFALKYMSELTLPCKRGTFIEFRKGMLNVCPVGRSCSQEERDEFGEYDKVHHIREKFVAELRKQFPEMGLVYSIGGQISFDVFPEGWDKRYCLQHLFTEGNSFTEVHFFGDKTFPGGNDHEIFTDPRIIGHTVTSPEDTRKQLTDMLFS</sequence>
<dbReference type="CDD" id="cd02585">
    <property type="entry name" value="HAD_PMM"/>
    <property type="match status" value="1"/>
</dbReference>
<dbReference type="SUPFAM" id="SSF56784">
    <property type="entry name" value="HAD-like"/>
    <property type="match status" value="1"/>
</dbReference>
<dbReference type="FunFam" id="3.30.1240.20:FF:000001">
    <property type="entry name" value="Phosphomannomutase"/>
    <property type="match status" value="1"/>
</dbReference>
<comment type="pathway">
    <text evidence="2 13">Nucleotide-sugar biosynthesis; GDP-alpha-D-mannose biosynthesis; alpha-D-mannose 1-phosphate from D-fructose 6-phosphate: step 2/2.</text>
</comment>